<dbReference type="AlphaFoldDB" id="A0AAU8J7G8"/>
<evidence type="ECO:0008006" key="2">
    <source>
        <dbReference type="Google" id="ProtNLM"/>
    </source>
</evidence>
<protein>
    <recommendedName>
        <fullName evidence="2">MoaD/ThiS family protein</fullName>
    </recommendedName>
</protein>
<gene>
    <name evidence="1" type="ORF">ABWT76_003101</name>
</gene>
<evidence type="ECO:0000313" key="1">
    <source>
        <dbReference type="EMBL" id="XCM34497.1"/>
    </source>
</evidence>
<dbReference type="RefSeq" id="WP_054464386.1">
    <property type="nucleotide sequence ID" value="NZ_CP159837.1"/>
</dbReference>
<dbReference type="EMBL" id="CP159837">
    <property type="protein sequence ID" value="XCM34497.1"/>
    <property type="molecule type" value="Genomic_DNA"/>
</dbReference>
<sequence length="66" mass="7699">MIHIRFEGRSYDLGDRELGISPNMTEVAIKERLAQYFDLPINRFNDYVIDHRPSGDMIVRPEAVYG</sequence>
<organism evidence="1">
    <name type="scientific">Planktothricoides raciborskii GIHE-MW2</name>
    <dbReference type="NCBI Taxonomy" id="2792601"/>
    <lineage>
        <taxon>Bacteria</taxon>
        <taxon>Bacillati</taxon>
        <taxon>Cyanobacteriota</taxon>
        <taxon>Cyanophyceae</taxon>
        <taxon>Oscillatoriophycideae</taxon>
        <taxon>Oscillatoriales</taxon>
        <taxon>Oscillatoriaceae</taxon>
        <taxon>Planktothricoides</taxon>
    </lineage>
</organism>
<proteinExistence type="predicted"/>
<reference evidence="1" key="1">
    <citation type="submission" date="2024-07" db="EMBL/GenBank/DDBJ databases">
        <authorList>
            <person name="Kim Y.J."/>
            <person name="Jeong J.Y."/>
        </authorList>
    </citation>
    <scope>NUCLEOTIDE SEQUENCE</scope>
    <source>
        <strain evidence="1">GIHE-MW2</strain>
    </source>
</reference>
<accession>A0AAU8J7G8</accession>
<name>A0AAU8J7G8_9CYAN</name>